<proteinExistence type="predicted"/>
<sequence>MLHKLNNIKLIFNLSTWLDYYEESKNNSKTAIREDVNLVNYHKGSLTSDTRRKIKKSNYKTRIF</sequence>
<evidence type="ECO:0000313" key="2">
    <source>
        <dbReference type="Proteomes" id="UP000232221"/>
    </source>
</evidence>
<name>A0A2K8P2J5_9MOLU</name>
<evidence type="ECO:0000313" key="1">
    <source>
        <dbReference type="EMBL" id="ATZ20984.1"/>
    </source>
</evidence>
<dbReference type="RefSeq" id="WP_157844807.1">
    <property type="nucleotide sequence ID" value="NZ_CP024968.1"/>
</dbReference>
<reference evidence="1 2" key="1">
    <citation type="submission" date="2017-11" db="EMBL/GenBank/DDBJ databases">
        <title>Genome sequence of Mesoplasma coleopterae BARC 779 (ATCC 49583).</title>
        <authorList>
            <person name="Lo W.-S."/>
            <person name="Kuo C.-H."/>
        </authorList>
    </citation>
    <scope>NUCLEOTIDE SEQUENCE [LARGE SCALE GENOMIC DNA]</scope>
    <source>
        <strain evidence="1 2">BARC 779</strain>
    </source>
</reference>
<accession>A0A2K8P2J5</accession>
<protein>
    <submittedName>
        <fullName evidence="1">Uncharacterized protein</fullName>
    </submittedName>
</protein>
<gene>
    <name evidence="1" type="ORF">MCOLE_v1c04720</name>
</gene>
<dbReference type="AlphaFoldDB" id="A0A2K8P2J5"/>
<dbReference type="KEGG" id="mcol:MCOLE_v1c04720"/>
<keyword evidence="2" id="KW-1185">Reference proteome</keyword>
<dbReference type="EMBL" id="CP024968">
    <property type="protein sequence ID" value="ATZ20984.1"/>
    <property type="molecule type" value="Genomic_DNA"/>
</dbReference>
<organism evidence="1 2">
    <name type="scientific">Mesoplasma coleopterae</name>
    <dbReference type="NCBI Taxonomy" id="324078"/>
    <lineage>
        <taxon>Bacteria</taxon>
        <taxon>Bacillati</taxon>
        <taxon>Mycoplasmatota</taxon>
        <taxon>Mollicutes</taxon>
        <taxon>Entomoplasmatales</taxon>
        <taxon>Entomoplasmataceae</taxon>
        <taxon>Mesoplasma</taxon>
    </lineage>
</organism>
<dbReference type="Proteomes" id="UP000232221">
    <property type="component" value="Chromosome"/>
</dbReference>